<dbReference type="AlphaFoldDB" id="I0IF40"/>
<evidence type="ECO:0000256" key="9">
    <source>
        <dbReference type="ARBA" id="ARBA00023027"/>
    </source>
</evidence>
<dbReference type="PANTHER" id="PTHR39321">
    <property type="entry name" value="NICOTINATE-NUCLEOTIDE ADENYLYLTRANSFERASE-RELATED"/>
    <property type="match status" value="1"/>
</dbReference>
<evidence type="ECO:0000256" key="3">
    <source>
        <dbReference type="ARBA" id="ARBA00009014"/>
    </source>
</evidence>
<feature type="domain" description="Cytidyltransferase-like" evidence="13">
    <location>
        <begin position="28"/>
        <end position="198"/>
    </location>
</feature>
<keyword evidence="15" id="KW-1185">Reference proteome</keyword>
<evidence type="ECO:0000256" key="2">
    <source>
        <dbReference type="ARBA" id="ARBA00005019"/>
    </source>
</evidence>
<dbReference type="PATRIC" id="fig|1142394.8.peg.1769"/>
<gene>
    <name evidence="11 14" type="primary">nadD</name>
    <name evidence="14" type="ordered locus">PSMK_17190</name>
</gene>
<dbReference type="NCBIfam" id="TIGR00482">
    <property type="entry name" value="nicotinate (nicotinamide) nucleotide adenylyltransferase"/>
    <property type="match status" value="1"/>
</dbReference>
<reference evidence="14 15" key="1">
    <citation type="submission" date="2012-02" db="EMBL/GenBank/DDBJ databases">
        <title>Complete genome sequence of Phycisphaera mikurensis NBRC 102666.</title>
        <authorList>
            <person name="Ankai A."/>
            <person name="Hosoyama A."/>
            <person name="Terui Y."/>
            <person name="Sekine M."/>
            <person name="Fukai R."/>
            <person name="Kato Y."/>
            <person name="Nakamura S."/>
            <person name="Yamada-Narita S."/>
            <person name="Kawakoshi A."/>
            <person name="Fukunaga Y."/>
            <person name="Yamazaki S."/>
            <person name="Fujita N."/>
        </authorList>
    </citation>
    <scope>NUCLEOTIDE SEQUENCE [LARGE SCALE GENOMIC DNA]</scope>
    <source>
        <strain evidence="15">NBRC 102666 / KCTC 22515 / FYK2301M01</strain>
    </source>
</reference>
<evidence type="ECO:0000256" key="12">
    <source>
        <dbReference type="SAM" id="MobiDB-lite"/>
    </source>
</evidence>
<dbReference type="STRING" id="1142394.PSMK_17190"/>
<evidence type="ECO:0000256" key="8">
    <source>
        <dbReference type="ARBA" id="ARBA00022840"/>
    </source>
</evidence>
<evidence type="ECO:0000256" key="10">
    <source>
        <dbReference type="ARBA" id="ARBA00048721"/>
    </source>
</evidence>
<evidence type="ECO:0000256" key="1">
    <source>
        <dbReference type="ARBA" id="ARBA00002324"/>
    </source>
</evidence>
<dbReference type="InterPro" id="IPR014729">
    <property type="entry name" value="Rossmann-like_a/b/a_fold"/>
</dbReference>
<dbReference type="eggNOG" id="COG1057">
    <property type="taxonomic scope" value="Bacteria"/>
</dbReference>
<dbReference type="RefSeq" id="WP_014437096.1">
    <property type="nucleotide sequence ID" value="NC_017080.1"/>
</dbReference>
<proteinExistence type="inferred from homology"/>
<evidence type="ECO:0000256" key="6">
    <source>
        <dbReference type="ARBA" id="ARBA00022695"/>
    </source>
</evidence>
<comment type="catalytic activity">
    <reaction evidence="10 11">
        <text>nicotinate beta-D-ribonucleotide + ATP + H(+) = deamido-NAD(+) + diphosphate</text>
        <dbReference type="Rhea" id="RHEA:22860"/>
        <dbReference type="ChEBI" id="CHEBI:15378"/>
        <dbReference type="ChEBI" id="CHEBI:30616"/>
        <dbReference type="ChEBI" id="CHEBI:33019"/>
        <dbReference type="ChEBI" id="CHEBI:57502"/>
        <dbReference type="ChEBI" id="CHEBI:58437"/>
        <dbReference type="EC" id="2.7.7.18"/>
    </reaction>
</comment>
<accession>I0IF40</accession>
<evidence type="ECO:0000313" key="15">
    <source>
        <dbReference type="Proteomes" id="UP000007881"/>
    </source>
</evidence>
<comment type="pathway">
    <text evidence="2 11">Cofactor biosynthesis; NAD(+) biosynthesis; deamido-NAD(+) from nicotinate D-ribonucleotide: step 1/1.</text>
</comment>
<evidence type="ECO:0000256" key="5">
    <source>
        <dbReference type="ARBA" id="ARBA00022679"/>
    </source>
</evidence>
<dbReference type="Pfam" id="PF01467">
    <property type="entry name" value="CTP_transf_like"/>
    <property type="match status" value="1"/>
</dbReference>
<dbReference type="EC" id="2.7.7.18" evidence="11"/>
<keyword evidence="9 11" id="KW-0520">NAD</keyword>
<evidence type="ECO:0000256" key="11">
    <source>
        <dbReference type="HAMAP-Rule" id="MF_00244"/>
    </source>
</evidence>
<dbReference type="HOGENOM" id="CLU_069765_1_0_0"/>
<name>I0IF40_PHYMF</name>
<evidence type="ECO:0000256" key="4">
    <source>
        <dbReference type="ARBA" id="ARBA00022642"/>
    </source>
</evidence>
<keyword evidence="6 11" id="KW-0548">Nucleotidyltransferase</keyword>
<evidence type="ECO:0000313" key="14">
    <source>
        <dbReference type="EMBL" id="BAM03878.1"/>
    </source>
</evidence>
<dbReference type="KEGG" id="phm:PSMK_17190"/>
<keyword evidence="4 11" id="KW-0662">Pyridine nucleotide biosynthesis</keyword>
<keyword evidence="7 11" id="KW-0547">Nucleotide-binding</keyword>
<dbReference type="SUPFAM" id="SSF52374">
    <property type="entry name" value="Nucleotidylyl transferase"/>
    <property type="match status" value="1"/>
</dbReference>
<comment type="similarity">
    <text evidence="3 11">Belongs to the NadD family.</text>
</comment>
<dbReference type="Proteomes" id="UP000007881">
    <property type="component" value="Chromosome"/>
</dbReference>
<dbReference type="GO" id="GO:0009435">
    <property type="term" value="P:NAD+ biosynthetic process"/>
    <property type="evidence" value="ECO:0007669"/>
    <property type="project" value="UniProtKB-UniRule"/>
</dbReference>
<feature type="region of interest" description="Disordered" evidence="12">
    <location>
        <begin position="1"/>
        <end position="25"/>
    </location>
</feature>
<evidence type="ECO:0000256" key="7">
    <source>
        <dbReference type="ARBA" id="ARBA00022741"/>
    </source>
</evidence>
<dbReference type="EMBL" id="AP012338">
    <property type="protein sequence ID" value="BAM03878.1"/>
    <property type="molecule type" value="Genomic_DNA"/>
</dbReference>
<dbReference type="InterPro" id="IPR004821">
    <property type="entry name" value="Cyt_trans-like"/>
</dbReference>
<protein>
    <recommendedName>
        <fullName evidence="11">Probable nicotinate-nucleotide adenylyltransferase</fullName>
        <ecNumber evidence="11">2.7.7.18</ecNumber>
    </recommendedName>
    <alternativeName>
        <fullName evidence="11">Deamido-NAD(+) diphosphorylase</fullName>
    </alternativeName>
    <alternativeName>
        <fullName evidence="11">Deamido-NAD(+) pyrophosphorylase</fullName>
    </alternativeName>
    <alternativeName>
        <fullName evidence="11">Nicotinate mononucleotide adenylyltransferase</fullName>
        <shortName evidence="11">NaMN adenylyltransferase</shortName>
    </alternativeName>
</protein>
<evidence type="ECO:0000259" key="13">
    <source>
        <dbReference type="Pfam" id="PF01467"/>
    </source>
</evidence>
<keyword evidence="8 11" id="KW-0067">ATP-binding</keyword>
<dbReference type="HAMAP" id="MF_00244">
    <property type="entry name" value="NaMN_adenylyltr"/>
    <property type="match status" value="1"/>
</dbReference>
<organism evidence="14 15">
    <name type="scientific">Phycisphaera mikurensis (strain NBRC 102666 / KCTC 22515 / FYK2301M01)</name>
    <dbReference type="NCBI Taxonomy" id="1142394"/>
    <lineage>
        <taxon>Bacteria</taxon>
        <taxon>Pseudomonadati</taxon>
        <taxon>Planctomycetota</taxon>
        <taxon>Phycisphaerae</taxon>
        <taxon>Phycisphaerales</taxon>
        <taxon>Phycisphaeraceae</taxon>
        <taxon>Phycisphaera</taxon>
    </lineage>
</organism>
<dbReference type="CDD" id="cd02165">
    <property type="entry name" value="NMNAT"/>
    <property type="match status" value="1"/>
</dbReference>
<dbReference type="GO" id="GO:0005524">
    <property type="term" value="F:ATP binding"/>
    <property type="evidence" value="ECO:0007669"/>
    <property type="project" value="UniProtKB-KW"/>
</dbReference>
<dbReference type="GO" id="GO:0004515">
    <property type="term" value="F:nicotinate-nucleotide adenylyltransferase activity"/>
    <property type="evidence" value="ECO:0007669"/>
    <property type="project" value="UniProtKB-UniRule"/>
</dbReference>
<dbReference type="PANTHER" id="PTHR39321:SF3">
    <property type="entry name" value="PHOSPHOPANTETHEINE ADENYLYLTRANSFERASE"/>
    <property type="match status" value="1"/>
</dbReference>
<comment type="function">
    <text evidence="1 11">Catalyzes the reversible adenylation of nicotinate mononucleotide (NaMN) to nicotinic acid adenine dinucleotide (NaAD).</text>
</comment>
<keyword evidence="5 11" id="KW-0808">Transferase</keyword>
<sequence>MSRAADRGPRGAHNPAVRGQDRRPLTLVFGGTFDPPHRGHTTLPPRVAAALGATRLLYVPAGRSPFKLDHEQSPPADRLAMLRLAVRGLEAVEVDATEAEAGDDRPSYTVQTLRRLAAERPDERFALLIGTDQLFVFPQWHAAEALAALAPPAVMVRPPAGRAAAAAWLDHEAPRWLRDAATLVDVPEVDASSTAIRAALRRGERPPSLAAEVAEYARRRNLYPEV</sequence>
<dbReference type="UniPathway" id="UPA00253">
    <property type="reaction ID" value="UER00332"/>
</dbReference>
<dbReference type="Gene3D" id="3.40.50.620">
    <property type="entry name" value="HUPs"/>
    <property type="match status" value="1"/>
</dbReference>
<dbReference type="InterPro" id="IPR005248">
    <property type="entry name" value="NadD/NMNAT"/>
</dbReference>